<sequence length="233" mass="26783">MGFFWWGNKSSTDSSDSKNGKIDVPKELEEYISGKNDTTVDTKNFKRFLETNQTNNFYKGDSSGKTLQRSTSLSDYPSADIRRDVIKDGPQLPMISNFKTTYSKTQSDIYKRENGLKESVLTNCSEIQFQLLECLKKRSTLQKITGYIKGDDDCSMLADFLSSCTNLQKMALVMFDYGSLEKVEEMEVAKASVDKVFNNSFKNIKDVEDNKKYMNYTKSLKKERDKFHDMFGK</sequence>
<dbReference type="AlphaFoldDB" id="A0A7D9CVK0"/>
<reference evidence="2 3" key="1">
    <citation type="submission" date="2019-07" db="EMBL/GenBank/DDBJ databases">
        <authorList>
            <person name="Friedrich A."/>
            <person name="Schacherer J."/>
        </authorList>
    </citation>
    <scope>NUCLEOTIDE SEQUENCE [LARGE SCALE GENOMIC DNA]</scope>
</reference>
<dbReference type="Proteomes" id="UP000478008">
    <property type="component" value="Unassembled WGS sequence"/>
</dbReference>
<name>A0A7D9CVK0_DEKBR</name>
<evidence type="ECO:0000313" key="2">
    <source>
        <dbReference type="EMBL" id="VUG16737.1"/>
    </source>
</evidence>
<evidence type="ECO:0000313" key="3">
    <source>
        <dbReference type="Proteomes" id="UP000478008"/>
    </source>
</evidence>
<accession>A0A7D9CVK0</accession>
<protein>
    <submittedName>
        <fullName evidence="2">DEBR0S1_24388g1_1</fullName>
    </submittedName>
</protein>
<proteinExistence type="predicted"/>
<evidence type="ECO:0000256" key="1">
    <source>
        <dbReference type="SAM" id="MobiDB-lite"/>
    </source>
</evidence>
<keyword evidence="3" id="KW-1185">Reference proteome</keyword>
<feature type="region of interest" description="Disordered" evidence="1">
    <location>
        <begin position="1"/>
        <end position="21"/>
    </location>
</feature>
<organism evidence="2 3">
    <name type="scientific">Dekkera bruxellensis</name>
    <name type="common">Brettanomyces custersii</name>
    <dbReference type="NCBI Taxonomy" id="5007"/>
    <lineage>
        <taxon>Eukaryota</taxon>
        <taxon>Fungi</taxon>
        <taxon>Dikarya</taxon>
        <taxon>Ascomycota</taxon>
        <taxon>Saccharomycotina</taxon>
        <taxon>Pichiomycetes</taxon>
        <taxon>Pichiales</taxon>
        <taxon>Pichiaceae</taxon>
        <taxon>Brettanomyces</taxon>
    </lineage>
</organism>
<gene>
    <name evidence="2" type="ORF">DEBR0S1_24388G</name>
</gene>
<dbReference type="EMBL" id="CABFWN010000001">
    <property type="protein sequence ID" value="VUG16737.1"/>
    <property type="molecule type" value="Genomic_DNA"/>
</dbReference>